<dbReference type="AlphaFoldDB" id="A0A9W6SFL3"/>
<evidence type="ECO:0000313" key="3">
    <source>
        <dbReference type="Proteomes" id="UP001165079"/>
    </source>
</evidence>
<accession>A0A9W6SFL3</accession>
<dbReference type="SUPFAM" id="SSF51735">
    <property type="entry name" value="NAD(P)-binding Rossmann-fold domains"/>
    <property type="match status" value="1"/>
</dbReference>
<dbReference type="Proteomes" id="UP001165079">
    <property type="component" value="Unassembled WGS sequence"/>
</dbReference>
<keyword evidence="3" id="KW-1185">Reference proteome</keyword>
<dbReference type="InterPro" id="IPR052718">
    <property type="entry name" value="NmrA-type_oxidoreductase"/>
</dbReference>
<proteinExistence type="predicted"/>
<dbReference type="PANTHER" id="PTHR47129:SF1">
    <property type="entry name" value="NMRA-LIKE DOMAIN-CONTAINING PROTEIN"/>
    <property type="match status" value="1"/>
</dbReference>
<dbReference type="InterPro" id="IPR016040">
    <property type="entry name" value="NAD(P)-bd_dom"/>
</dbReference>
<dbReference type="PANTHER" id="PTHR47129">
    <property type="entry name" value="QUINONE OXIDOREDUCTASE 2"/>
    <property type="match status" value="1"/>
</dbReference>
<dbReference type="RefSeq" id="WP_285661441.1">
    <property type="nucleotide sequence ID" value="NZ_BSTX01000001.1"/>
</dbReference>
<sequence>MTGLALTGVTGAVGGAVAAELAAAGDALTILVRDPARAPDLPGADVRVVASYGDYSAVRDALDGANTLFLVSAKESADRLDQHRCAVDAAVAAGVRRIVYLSFLSAAPDATFTFARDHFHTEAHIRASGAAFTFLRSSLYADFVPGMVWDDGAIKGPAGDGAVAWVARADVAACAAAVLNHDGHEGRTYDLTGPRAWTMAETAALLGARYVPETLDEARASRAGYGAPAWEVEGWVTSYAAIATGEMDVVSDSVRRLTGREARSLEQVVGA</sequence>
<evidence type="ECO:0000259" key="1">
    <source>
        <dbReference type="Pfam" id="PF13460"/>
    </source>
</evidence>
<feature type="domain" description="NAD(P)-binding" evidence="1">
    <location>
        <begin position="8"/>
        <end position="181"/>
    </location>
</feature>
<dbReference type="Pfam" id="PF13460">
    <property type="entry name" value="NAD_binding_10"/>
    <property type="match status" value="1"/>
</dbReference>
<gene>
    <name evidence="2" type="ORF">Afil01_10660</name>
</gene>
<evidence type="ECO:0000313" key="2">
    <source>
        <dbReference type="EMBL" id="GLZ76259.1"/>
    </source>
</evidence>
<dbReference type="InterPro" id="IPR036291">
    <property type="entry name" value="NAD(P)-bd_dom_sf"/>
</dbReference>
<organism evidence="2 3">
    <name type="scientific">Actinorhabdospora filicis</name>
    <dbReference type="NCBI Taxonomy" id="1785913"/>
    <lineage>
        <taxon>Bacteria</taxon>
        <taxon>Bacillati</taxon>
        <taxon>Actinomycetota</taxon>
        <taxon>Actinomycetes</taxon>
        <taxon>Micromonosporales</taxon>
        <taxon>Micromonosporaceae</taxon>
        <taxon>Actinorhabdospora</taxon>
    </lineage>
</organism>
<name>A0A9W6SFL3_9ACTN</name>
<dbReference type="Gene3D" id="3.40.50.720">
    <property type="entry name" value="NAD(P)-binding Rossmann-like Domain"/>
    <property type="match status" value="1"/>
</dbReference>
<protein>
    <submittedName>
        <fullName evidence="2">NAD(P)-dependent oxidoreductase</fullName>
    </submittedName>
</protein>
<dbReference type="EMBL" id="BSTX01000001">
    <property type="protein sequence ID" value="GLZ76259.1"/>
    <property type="molecule type" value="Genomic_DNA"/>
</dbReference>
<comment type="caution">
    <text evidence="2">The sequence shown here is derived from an EMBL/GenBank/DDBJ whole genome shotgun (WGS) entry which is preliminary data.</text>
</comment>
<dbReference type="Gene3D" id="3.90.25.10">
    <property type="entry name" value="UDP-galactose 4-epimerase, domain 1"/>
    <property type="match status" value="1"/>
</dbReference>
<reference evidence="2" key="1">
    <citation type="submission" date="2023-03" db="EMBL/GenBank/DDBJ databases">
        <title>Actinorhabdospora filicis NBRC 111898.</title>
        <authorList>
            <person name="Ichikawa N."/>
            <person name="Sato H."/>
            <person name="Tonouchi N."/>
        </authorList>
    </citation>
    <scope>NUCLEOTIDE SEQUENCE</scope>
    <source>
        <strain evidence="2">NBRC 111898</strain>
    </source>
</reference>